<dbReference type="SUPFAM" id="SSF51064">
    <property type="entry name" value="Head domain of nucleotide exchange factor GrpE"/>
    <property type="match status" value="1"/>
</dbReference>
<protein>
    <recommendedName>
        <fullName evidence="8 10">Protein GrpE</fullName>
    </recommendedName>
    <alternativeName>
        <fullName evidence="9 10">HSP-70 cofactor</fullName>
    </alternativeName>
</protein>
<dbReference type="FunFam" id="2.30.22.10:FF:000001">
    <property type="entry name" value="Protein GrpE"/>
    <property type="match status" value="1"/>
</dbReference>
<dbReference type="Gene3D" id="3.90.20.20">
    <property type="match status" value="1"/>
</dbReference>
<name>E1R5G9_SEDSS</name>
<dbReference type="Gene3D" id="2.30.22.10">
    <property type="entry name" value="Head domain of nucleotide exchange factor GrpE"/>
    <property type="match status" value="1"/>
</dbReference>
<comment type="subunit">
    <text evidence="3 10">Homodimer.</text>
</comment>
<reference evidence="14 15" key="1">
    <citation type="journal article" date="2010" name="Stand. Genomic Sci.">
        <title>Complete genome sequence of Spirochaeta smaragdinae type strain (SEBR 4228).</title>
        <authorList>
            <person name="Mavromatis K."/>
            <person name="Yasawong M."/>
            <person name="Chertkov O."/>
            <person name="Lapidus A."/>
            <person name="Lucas S."/>
            <person name="Nolan M."/>
            <person name="Del Rio T.G."/>
            <person name="Tice H."/>
            <person name="Cheng J.F."/>
            <person name="Pitluck S."/>
            <person name="Liolios K."/>
            <person name="Ivanova N."/>
            <person name="Tapia R."/>
            <person name="Han C."/>
            <person name="Bruce D."/>
            <person name="Goodwin L."/>
            <person name="Pati A."/>
            <person name="Chen A."/>
            <person name="Palaniappan K."/>
            <person name="Land M."/>
            <person name="Hauser L."/>
            <person name="Chang Y.J."/>
            <person name="Jeffries C.D."/>
            <person name="Detter J.C."/>
            <person name="Rohde M."/>
            <person name="Brambilla E."/>
            <person name="Spring S."/>
            <person name="Goker M."/>
            <person name="Sikorski J."/>
            <person name="Woyke T."/>
            <person name="Bristow J."/>
            <person name="Eisen J.A."/>
            <person name="Markowitz V."/>
            <person name="Hugenholtz P."/>
            <person name="Klenk H.P."/>
            <person name="Kyrpides N.C."/>
        </authorList>
    </citation>
    <scope>NUCLEOTIDE SEQUENCE [LARGE SCALE GENOMIC DNA]</scope>
    <source>
        <strain evidence="15">DSM 11293 / JCM 15392 / SEBR 4228</strain>
    </source>
</reference>
<feature type="compositionally biased region" description="Basic and acidic residues" evidence="13">
    <location>
        <begin position="1"/>
        <end position="20"/>
    </location>
</feature>
<evidence type="ECO:0000256" key="5">
    <source>
        <dbReference type="ARBA" id="ARBA00023016"/>
    </source>
</evidence>
<dbReference type="OrthoDB" id="9812586at2"/>
<dbReference type="CDD" id="cd00446">
    <property type="entry name" value="GrpE"/>
    <property type="match status" value="1"/>
</dbReference>
<comment type="subcellular location">
    <subcellularLocation>
        <location evidence="1 10">Cytoplasm</location>
    </subcellularLocation>
</comment>
<evidence type="ECO:0000313" key="14">
    <source>
        <dbReference type="EMBL" id="ADK82297.1"/>
    </source>
</evidence>
<dbReference type="GO" id="GO:0006457">
    <property type="term" value="P:protein folding"/>
    <property type="evidence" value="ECO:0007669"/>
    <property type="project" value="InterPro"/>
</dbReference>
<dbReference type="GO" id="GO:0000774">
    <property type="term" value="F:adenyl-nucleotide exchange factor activity"/>
    <property type="evidence" value="ECO:0007669"/>
    <property type="project" value="InterPro"/>
</dbReference>
<dbReference type="PROSITE" id="PS01071">
    <property type="entry name" value="GRPE"/>
    <property type="match status" value="1"/>
</dbReference>
<dbReference type="GO" id="GO:0051082">
    <property type="term" value="F:unfolded protein binding"/>
    <property type="evidence" value="ECO:0007669"/>
    <property type="project" value="TreeGrafter"/>
</dbReference>
<comment type="similarity">
    <text evidence="2 10 12">Belongs to the GrpE family.</text>
</comment>
<dbReference type="HOGENOM" id="CLU_057217_5_1_12"/>
<dbReference type="AlphaFoldDB" id="E1R5G9"/>
<keyword evidence="15" id="KW-1185">Reference proteome</keyword>
<feature type="region of interest" description="Disordered" evidence="13">
    <location>
        <begin position="205"/>
        <end position="227"/>
    </location>
</feature>
<dbReference type="EMBL" id="CP002116">
    <property type="protein sequence ID" value="ADK82297.1"/>
    <property type="molecule type" value="Genomic_DNA"/>
</dbReference>
<evidence type="ECO:0000256" key="7">
    <source>
        <dbReference type="ARBA" id="ARBA00053401"/>
    </source>
</evidence>
<dbReference type="RefSeq" id="WP_013255756.1">
    <property type="nucleotide sequence ID" value="NC_014364.1"/>
</dbReference>
<evidence type="ECO:0000256" key="12">
    <source>
        <dbReference type="RuleBase" id="RU004478"/>
    </source>
</evidence>
<dbReference type="SUPFAM" id="SSF58014">
    <property type="entry name" value="Coiled-coil domain of nucleotide exchange factor GrpE"/>
    <property type="match status" value="1"/>
</dbReference>
<organism evidence="14 15">
    <name type="scientific">Sediminispirochaeta smaragdinae (strain DSM 11293 / JCM 15392 / SEBR 4228)</name>
    <name type="common">Spirochaeta smaragdinae</name>
    <dbReference type="NCBI Taxonomy" id="573413"/>
    <lineage>
        <taxon>Bacteria</taxon>
        <taxon>Pseudomonadati</taxon>
        <taxon>Spirochaetota</taxon>
        <taxon>Spirochaetia</taxon>
        <taxon>Spirochaetales</taxon>
        <taxon>Spirochaetaceae</taxon>
        <taxon>Sediminispirochaeta</taxon>
    </lineage>
</organism>
<dbReference type="STRING" id="573413.Spirs_3199"/>
<dbReference type="GO" id="GO:0051087">
    <property type="term" value="F:protein-folding chaperone binding"/>
    <property type="evidence" value="ECO:0007669"/>
    <property type="project" value="InterPro"/>
</dbReference>
<evidence type="ECO:0000313" key="15">
    <source>
        <dbReference type="Proteomes" id="UP000002318"/>
    </source>
</evidence>
<gene>
    <name evidence="10" type="primary">grpE</name>
    <name evidence="14" type="ordered locus">Spirs_3199</name>
</gene>
<keyword evidence="5 10" id="KW-0346">Stress response</keyword>
<sequence>MTRDDEQNIKDANDQLRTEAEEQETDGTPNIAEGEETEESAPSSAEASVGEQGSDLEAKIRELEAENSDLKDRYLRKQADFENFRKRMLREKEESIKYANSSLISDLITVIDDFERAIRSSDESKDFESFHSGIEMIEKQLVGVLERKYGLSRMESVGKEFDPQLHEAIGMEANPDYDVQTVVEDYQRGYMLHDRVLRHAKVRVAMPAPEKGGQKPEEEPQNEAAKE</sequence>
<dbReference type="KEGG" id="ssm:Spirs_3199"/>
<feature type="compositionally biased region" description="Basic and acidic residues" evidence="13">
    <location>
        <begin position="212"/>
        <end position="227"/>
    </location>
</feature>
<dbReference type="NCBIfam" id="NF010738">
    <property type="entry name" value="PRK14140.1"/>
    <property type="match status" value="1"/>
</dbReference>
<dbReference type="PANTHER" id="PTHR21237:SF23">
    <property type="entry name" value="GRPE PROTEIN HOMOLOG, MITOCHONDRIAL"/>
    <property type="match status" value="1"/>
</dbReference>
<feature type="compositionally biased region" description="Low complexity" evidence="13">
    <location>
        <begin position="40"/>
        <end position="51"/>
    </location>
</feature>
<evidence type="ECO:0000256" key="10">
    <source>
        <dbReference type="HAMAP-Rule" id="MF_01151"/>
    </source>
</evidence>
<evidence type="ECO:0000256" key="4">
    <source>
        <dbReference type="ARBA" id="ARBA00022490"/>
    </source>
</evidence>
<dbReference type="GO" id="GO:0042803">
    <property type="term" value="F:protein homodimerization activity"/>
    <property type="evidence" value="ECO:0007669"/>
    <property type="project" value="InterPro"/>
</dbReference>
<dbReference type="GO" id="GO:0005737">
    <property type="term" value="C:cytoplasm"/>
    <property type="evidence" value="ECO:0007669"/>
    <property type="project" value="UniProtKB-SubCell"/>
</dbReference>
<accession>E1R5G9</accession>
<dbReference type="Proteomes" id="UP000002318">
    <property type="component" value="Chromosome"/>
</dbReference>
<evidence type="ECO:0000256" key="11">
    <source>
        <dbReference type="RuleBase" id="RU000639"/>
    </source>
</evidence>
<dbReference type="InterPro" id="IPR000740">
    <property type="entry name" value="GrpE"/>
</dbReference>
<dbReference type="PANTHER" id="PTHR21237">
    <property type="entry name" value="GRPE PROTEIN"/>
    <property type="match status" value="1"/>
</dbReference>
<dbReference type="InterPro" id="IPR013805">
    <property type="entry name" value="GrpE_CC"/>
</dbReference>
<feature type="region of interest" description="Disordered" evidence="13">
    <location>
        <begin position="1"/>
        <end position="55"/>
    </location>
</feature>
<dbReference type="PRINTS" id="PR00773">
    <property type="entry name" value="GRPEPROTEIN"/>
</dbReference>
<comment type="function">
    <text evidence="7 10 11">Participates actively in the response to hyperosmotic and heat shock by preventing the aggregation of stress-denatured proteins, in association with DnaK and GrpE. It is the nucleotide exchange factor for DnaK and may function as a thermosensor. Unfolded proteins bind initially to DnaJ; upon interaction with the DnaJ-bound protein, DnaK hydrolyzes its bound ATP, resulting in the formation of a stable complex. GrpE releases ADP from DnaK; ATP binding to DnaK triggers the release of the substrate protein, thus completing the reaction cycle. Several rounds of ATP-dependent interactions between DnaJ, DnaK and GrpE are required for fully efficient folding.</text>
</comment>
<dbReference type="InterPro" id="IPR009012">
    <property type="entry name" value="GrpE_head"/>
</dbReference>
<keyword evidence="6 10" id="KW-0143">Chaperone</keyword>
<keyword evidence="4 10" id="KW-0963">Cytoplasm</keyword>
<evidence type="ECO:0000256" key="1">
    <source>
        <dbReference type="ARBA" id="ARBA00004496"/>
    </source>
</evidence>
<evidence type="ECO:0000256" key="8">
    <source>
        <dbReference type="ARBA" id="ARBA00072274"/>
    </source>
</evidence>
<proteinExistence type="inferred from homology"/>
<dbReference type="eggNOG" id="COG0576">
    <property type="taxonomic scope" value="Bacteria"/>
</dbReference>
<evidence type="ECO:0000256" key="2">
    <source>
        <dbReference type="ARBA" id="ARBA00009054"/>
    </source>
</evidence>
<dbReference type="Pfam" id="PF01025">
    <property type="entry name" value="GrpE"/>
    <property type="match status" value="1"/>
</dbReference>
<evidence type="ECO:0000256" key="9">
    <source>
        <dbReference type="ARBA" id="ARBA00076414"/>
    </source>
</evidence>
<evidence type="ECO:0000256" key="13">
    <source>
        <dbReference type="SAM" id="MobiDB-lite"/>
    </source>
</evidence>
<evidence type="ECO:0000256" key="3">
    <source>
        <dbReference type="ARBA" id="ARBA00011738"/>
    </source>
</evidence>
<dbReference type="HAMAP" id="MF_01151">
    <property type="entry name" value="GrpE"/>
    <property type="match status" value="1"/>
</dbReference>
<evidence type="ECO:0000256" key="6">
    <source>
        <dbReference type="ARBA" id="ARBA00023186"/>
    </source>
</evidence>